<dbReference type="Proteomes" id="UP000219327">
    <property type="component" value="Unassembled WGS sequence"/>
</dbReference>
<sequence>MSDPEELRNLVGELAYAYDEAGLDQELLRTVGDPKKVDRVAKKDQEARLSARSLTPWVSSR</sequence>
<dbReference type="AlphaFoldDB" id="A0A2A5WL65"/>
<evidence type="ECO:0000313" key="2">
    <source>
        <dbReference type="Proteomes" id="UP000219327"/>
    </source>
</evidence>
<organism evidence="1 2">
    <name type="scientific">OM182 bacterium MED-G24</name>
    <dbReference type="NCBI Taxonomy" id="1986255"/>
    <lineage>
        <taxon>Bacteria</taxon>
        <taxon>Pseudomonadati</taxon>
        <taxon>Pseudomonadota</taxon>
        <taxon>Gammaproteobacteria</taxon>
        <taxon>OMG group</taxon>
        <taxon>OM182 clade</taxon>
    </lineage>
</organism>
<reference evidence="1 2" key="1">
    <citation type="submission" date="2017-08" db="EMBL/GenBank/DDBJ databases">
        <title>Fine stratification of microbial communities through a metagenomic profile of the photic zone.</title>
        <authorList>
            <person name="Haro-Moreno J.M."/>
            <person name="Lopez-Perez M."/>
            <person name="De La Torre J."/>
            <person name="Picazo A."/>
            <person name="Camacho A."/>
            <person name="Rodriguez-Valera F."/>
        </authorList>
    </citation>
    <scope>NUCLEOTIDE SEQUENCE [LARGE SCALE GENOMIC DNA]</scope>
    <source>
        <strain evidence="1">MED-G24</strain>
    </source>
</reference>
<comment type="caution">
    <text evidence="1">The sequence shown here is derived from an EMBL/GenBank/DDBJ whole genome shotgun (WGS) entry which is preliminary data.</text>
</comment>
<evidence type="ECO:0000313" key="1">
    <source>
        <dbReference type="EMBL" id="PDH36964.1"/>
    </source>
</evidence>
<dbReference type="EMBL" id="NTKD01000055">
    <property type="protein sequence ID" value="PDH36964.1"/>
    <property type="molecule type" value="Genomic_DNA"/>
</dbReference>
<accession>A0A2A5WL65</accession>
<gene>
    <name evidence="1" type="ORF">CNE99_08755</name>
</gene>
<proteinExistence type="predicted"/>
<name>A0A2A5WL65_9GAMM</name>
<protein>
    <submittedName>
        <fullName evidence="1">Uncharacterized protein</fullName>
    </submittedName>
</protein>